<protein>
    <submittedName>
        <fullName evidence="1">Uncharacterized protein</fullName>
    </submittedName>
</protein>
<proteinExistence type="predicted"/>
<gene>
    <name evidence="1" type="ORF">BO99DRAFT_427863</name>
</gene>
<sequence length="160" mass="18111">MAELDPLLVPIQLDAFVLNKAMRGHPNEDGARICPITQPNYTSLRFDNGRPERHLGTGLPRRNRWGVYLHWTLPRVYRTGVATAAREEDEHGQEGVAPAQRSSSRSKCFDAPTRWLIIRKLALDSVRPVAAAAEVSEYEAWVVESDHVWHLDDISLEADF</sequence>
<dbReference type="AlphaFoldDB" id="A0A2V5ILV0"/>
<name>A0A2V5ILV0_ASPV1</name>
<dbReference type="EMBL" id="KZ825101">
    <property type="protein sequence ID" value="PYI24837.1"/>
    <property type="molecule type" value="Genomic_DNA"/>
</dbReference>
<organism evidence="1 2">
    <name type="scientific">Aspergillus violaceofuscus (strain CBS 115571)</name>
    <dbReference type="NCBI Taxonomy" id="1450538"/>
    <lineage>
        <taxon>Eukaryota</taxon>
        <taxon>Fungi</taxon>
        <taxon>Dikarya</taxon>
        <taxon>Ascomycota</taxon>
        <taxon>Pezizomycotina</taxon>
        <taxon>Eurotiomycetes</taxon>
        <taxon>Eurotiomycetidae</taxon>
        <taxon>Eurotiales</taxon>
        <taxon>Aspergillaceae</taxon>
        <taxon>Aspergillus</taxon>
    </lineage>
</organism>
<accession>A0A2V5ILV0</accession>
<dbReference type="Proteomes" id="UP000249829">
    <property type="component" value="Unassembled WGS sequence"/>
</dbReference>
<keyword evidence="2" id="KW-1185">Reference proteome</keyword>
<reference evidence="1 2" key="1">
    <citation type="submission" date="2018-02" db="EMBL/GenBank/DDBJ databases">
        <title>The genomes of Aspergillus section Nigri reveals drivers in fungal speciation.</title>
        <authorList>
            <consortium name="DOE Joint Genome Institute"/>
            <person name="Vesth T.C."/>
            <person name="Nybo J."/>
            <person name="Theobald S."/>
            <person name="Brandl J."/>
            <person name="Frisvad J.C."/>
            <person name="Nielsen K.F."/>
            <person name="Lyhne E.K."/>
            <person name="Kogle M.E."/>
            <person name="Kuo A."/>
            <person name="Riley R."/>
            <person name="Clum A."/>
            <person name="Nolan M."/>
            <person name="Lipzen A."/>
            <person name="Salamov A."/>
            <person name="Henrissat B."/>
            <person name="Wiebenga A."/>
            <person name="De vries R.P."/>
            <person name="Grigoriev I.V."/>
            <person name="Mortensen U.H."/>
            <person name="Andersen M.R."/>
            <person name="Baker S.E."/>
        </authorList>
    </citation>
    <scope>NUCLEOTIDE SEQUENCE [LARGE SCALE GENOMIC DNA]</scope>
    <source>
        <strain evidence="1 2">CBS 115571</strain>
    </source>
</reference>
<evidence type="ECO:0000313" key="2">
    <source>
        <dbReference type="Proteomes" id="UP000249829"/>
    </source>
</evidence>
<evidence type="ECO:0000313" key="1">
    <source>
        <dbReference type="EMBL" id="PYI24837.1"/>
    </source>
</evidence>